<dbReference type="Proteomes" id="UP001268651">
    <property type="component" value="Unassembled WGS sequence"/>
</dbReference>
<keyword evidence="3" id="KW-1185">Reference proteome</keyword>
<dbReference type="Pfam" id="PF00535">
    <property type="entry name" value="Glycos_transf_2"/>
    <property type="match status" value="1"/>
</dbReference>
<dbReference type="PANTHER" id="PTHR48090:SF7">
    <property type="entry name" value="RFBJ PROTEIN"/>
    <property type="match status" value="1"/>
</dbReference>
<evidence type="ECO:0000259" key="1">
    <source>
        <dbReference type="Pfam" id="PF00535"/>
    </source>
</evidence>
<accession>A0ABU3U812</accession>
<dbReference type="Gene3D" id="3.90.550.10">
    <property type="entry name" value="Spore Coat Polysaccharide Biosynthesis Protein SpsA, Chain A"/>
    <property type="match status" value="1"/>
</dbReference>
<dbReference type="InterPro" id="IPR029044">
    <property type="entry name" value="Nucleotide-diphossugar_trans"/>
</dbReference>
<dbReference type="CDD" id="cd04179">
    <property type="entry name" value="DPM_DPG-synthase_like"/>
    <property type="match status" value="1"/>
</dbReference>
<dbReference type="SUPFAM" id="SSF53448">
    <property type="entry name" value="Nucleotide-diphospho-sugar transferases"/>
    <property type="match status" value="1"/>
</dbReference>
<dbReference type="EMBL" id="JAWHTF010000005">
    <property type="protein sequence ID" value="MDU8886436.1"/>
    <property type="molecule type" value="Genomic_DNA"/>
</dbReference>
<dbReference type="InterPro" id="IPR050256">
    <property type="entry name" value="Glycosyltransferase_2"/>
</dbReference>
<protein>
    <submittedName>
        <fullName evidence="2">Glycosyltransferase family 2 protein</fullName>
    </submittedName>
</protein>
<reference evidence="2 3" key="1">
    <citation type="submission" date="2023-10" db="EMBL/GenBank/DDBJ databases">
        <title>Marimonas sp. nov. isolated from tidal mud flat.</title>
        <authorList>
            <person name="Jaincy N.J."/>
            <person name="Srinivasan S."/>
            <person name="Lee S.-S."/>
        </authorList>
    </citation>
    <scope>NUCLEOTIDE SEQUENCE [LARGE SCALE GENOMIC DNA]</scope>
    <source>
        <strain evidence="2 3">MJ-SS3</strain>
    </source>
</reference>
<organism evidence="2 3">
    <name type="scientific">Gilvirhabdus luticola</name>
    <dbReference type="NCBI Taxonomy" id="3079858"/>
    <lineage>
        <taxon>Bacteria</taxon>
        <taxon>Pseudomonadati</taxon>
        <taxon>Bacteroidota</taxon>
        <taxon>Flavobacteriia</taxon>
        <taxon>Flavobacteriales</taxon>
        <taxon>Flavobacteriaceae</taxon>
        <taxon>Gilvirhabdus</taxon>
    </lineage>
</organism>
<proteinExistence type="predicted"/>
<feature type="domain" description="Glycosyltransferase 2-like" evidence="1">
    <location>
        <begin position="9"/>
        <end position="168"/>
    </location>
</feature>
<comment type="caution">
    <text evidence="2">The sequence shown here is derived from an EMBL/GenBank/DDBJ whole genome shotgun (WGS) entry which is preliminary data.</text>
</comment>
<gene>
    <name evidence="2" type="ORF">RXV94_09715</name>
</gene>
<evidence type="ECO:0000313" key="2">
    <source>
        <dbReference type="EMBL" id="MDU8886436.1"/>
    </source>
</evidence>
<sequence length="249" mass="28110">MLNNKKIIVVLPAYNAEKTLMKTYREIPTDIVDEVILTDDCSNDKTLEVAKQLGIKHILKHDKNLGYGANQKSCYSKAIDLQGDIIVMLHPDYQYSPKLIPAMCELVANNTYDLVLGSRILGKGALKGGMPVYKFVSNRILTFVQNVLMHQELSEYHTGYRCYNAQFLNSIAFNTDSDDFIFDNEIIAQFCFNNARIGEISCPTKYDENSSSINFTRSVIYGFGVLGVSIKYFLQKLGLGSFKIFKHPS</sequence>
<name>A0ABU3U812_9FLAO</name>
<dbReference type="RefSeq" id="WP_316662478.1">
    <property type="nucleotide sequence ID" value="NZ_JAWHTF010000005.1"/>
</dbReference>
<dbReference type="InterPro" id="IPR001173">
    <property type="entry name" value="Glyco_trans_2-like"/>
</dbReference>
<dbReference type="PANTHER" id="PTHR48090">
    <property type="entry name" value="UNDECAPRENYL-PHOSPHATE 4-DEOXY-4-FORMAMIDO-L-ARABINOSE TRANSFERASE-RELATED"/>
    <property type="match status" value="1"/>
</dbReference>
<evidence type="ECO:0000313" key="3">
    <source>
        <dbReference type="Proteomes" id="UP001268651"/>
    </source>
</evidence>